<dbReference type="EMBL" id="KX883557">
    <property type="protein sequence ID" value="APG77170.1"/>
    <property type="molecule type" value="Genomic_RNA"/>
</dbReference>
<proteinExistence type="predicted"/>
<accession>A0A1L3KID0</accession>
<sequence length="128" mass="13918">MTTTRLFSSDQGGHKYTVPGATDGYMVTFKTSKSTKDAGGFKVPNHKLEVFVNTQAPVSVTSSTCTPKCGQENLSVRIIVSGSPLNKDELDLLVTGLCGQMKTWFESEYVFDGYAPTTLPLYYTGTVE</sequence>
<reference evidence="1" key="1">
    <citation type="journal article" date="2016" name="Nature">
        <title>Redefining the invertebrate RNA virosphere.</title>
        <authorList>
            <person name="Shi M."/>
            <person name="Lin X.D."/>
            <person name="Tian J.H."/>
            <person name="Chen L.J."/>
            <person name="Chen X."/>
            <person name="Li C.X."/>
            <person name="Qin X.C."/>
            <person name="Li J."/>
            <person name="Cao J.P."/>
            <person name="Eden J.S."/>
            <person name="Buchmann J."/>
            <person name="Wang W."/>
            <person name="Xu J."/>
            <person name="Holmes E.C."/>
            <person name="Zhang Y.Z."/>
        </authorList>
    </citation>
    <scope>NUCLEOTIDE SEQUENCE</scope>
    <source>
        <strain evidence="1">SHWC0209c12428</strain>
    </source>
</reference>
<name>A0A1L3KID0_9VIRU</name>
<protein>
    <submittedName>
        <fullName evidence="1">Uncharacterized protein</fullName>
    </submittedName>
</protein>
<organism evidence="1">
    <name type="scientific">Shahe levi-like virus 1</name>
    <dbReference type="NCBI Taxonomy" id="1923426"/>
    <lineage>
        <taxon>Viruses</taxon>
        <taxon>Riboviria</taxon>
    </lineage>
</organism>
<evidence type="ECO:0000313" key="1">
    <source>
        <dbReference type="EMBL" id="APG77170.1"/>
    </source>
</evidence>